<dbReference type="EMBL" id="BDFD01000009">
    <property type="protein sequence ID" value="GAV20290.1"/>
    <property type="molecule type" value="Genomic_DNA"/>
</dbReference>
<keyword evidence="7" id="KW-0645">Protease</keyword>
<dbReference type="Pfam" id="PF01027">
    <property type="entry name" value="Bax1-I"/>
    <property type="match status" value="1"/>
</dbReference>
<keyword evidence="8" id="KW-1185">Reference proteome</keyword>
<feature type="transmembrane region" description="Helical" evidence="6">
    <location>
        <begin position="76"/>
        <end position="98"/>
    </location>
</feature>
<keyword evidence="7" id="KW-0378">Hydrolase</keyword>
<dbReference type="PANTHER" id="PTHR23291:SF50">
    <property type="entry name" value="PROTEIN LIFEGUARD 4"/>
    <property type="match status" value="1"/>
</dbReference>
<gene>
    <name evidence="7" type="ORF">MMIC_P1255</name>
</gene>
<keyword evidence="3 6" id="KW-0812">Transmembrane</keyword>
<feature type="transmembrane region" description="Helical" evidence="6">
    <location>
        <begin position="136"/>
        <end position="154"/>
    </location>
</feature>
<feature type="transmembrane region" description="Helical" evidence="6">
    <location>
        <begin position="160"/>
        <end position="178"/>
    </location>
</feature>
<evidence type="ECO:0000256" key="1">
    <source>
        <dbReference type="ARBA" id="ARBA00004141"/>
    </source>
</evidence>
<dbReference type="Proteomes" id="UP000231632">
    <property type="component" value="Unassembled WGS sequence"/>
</dbReference>
<evidence type="ECO:0000256" key="6">
    <source>
        <dbReference type="RuleBase" id="RU004379"/>
    </source>
</evidence>
<comment type="similarity">
    <text evidence="2 6">Belongs to the BI1 family.</text>
</comment>
<feature type="transmembrane region" description="Helical" evidence="6">
    <location>
        <begin position="52"/>
        <end position="69"/>
    </location>
</feature>
<dbReference type="CDD" id="cd10432">
    <property type="entry name" value="BI-1-like_bacterial"/>
    <property type="match status" value="1"/>
</dbReference>
<dbReference type="PANTHER" id="PTHR23291">
    <property type="entry name" value="BAX INHIBITOR-RELATED"/>
    <property type="match status" value="1"/>
</dbReference>
<protein>
    <submittedName>
        <fullName evidence="7">Modulator of FtsH protease</fullName>
    </submittedName>
</protein>
<feature type="transmembrane region" description="Helical" evidence="6">
    <location>
        <begin position="104"/>
        <end position="124"/>
    </location>
</feature>
<evidence type="ECO:0000256" key="2">
    <source>
        <dbReference type="ARBA" id="ARBA00010350"/>
    </source>
</evidence>
<dbReference type="GO" id="GO:0008233">
    <property type="term" value="F:peptidase activity"/>
    <property type="evidence" value="ECO:0007669"/>
    <property type="project" value="UniProtKB-KW"/>
</dbReference>
<evidence type="ECO:0000256" key="3">
    <source>
        <dbReference type="ARBA" id="ARBA00022692"/>
    </source>
</evidence>
<keyword evidence="4 6" id="KW-1133">Transmembrane helix</keyword>
<accession>A0A1L8CN06</accession>
<dbReference type="InterPro" id="IPR006214">
    <property type="entry name" value="Bax_inhibitor_1-related"/>
</dbReference>
<dbReference type="AlphaFoldDB" id="A0A1L8CN06"/>
<keyword evidence="5 6" id="KW-0472">Membrane</keyword>
<sequence length="220" mass="23780">MNPATMTSSAHLADARISFLGKTYGMLAMCIASGSIGAYMSMGLAFPYEHPWMMLFIMIGGIFAVQAVRHVKGLNFVALIGFGAITGMAIAPLVTAVSAKSPTLVVQAFMTTAVAFTALTAYTFISKRDFSFLKGFVWTGLIAMIVLGLSNYFFFESPALALTLSGVGVLLFSAFILYDTSSILRDYPNDEYISAALTLYLDVFLLFQHLLAMFGMLGDE</sequence>
<proteinExistence type="inferred from homology"/>
<organism evidence="7 8">
    <name type="scientific">Mariprofundus micogutta</name>
    <dbReference type="NCBI Taxonomy" id="1921010"/>
    <lineage>
        <taxon>Bacteria</taxon>
        <taxon>Pseudomonadati</taxon>
        <taxon>Pseudomonadota</taxon>
        <taxon>Candidatius Mariprofundia</taxon>
        <taxon>Mariprofundales</taxon>
        <taxon>Mariprofundaceae</taxon>
        <taxon>Mariprofundus</taxon>
    </lineage>
</organism>
<evidence type="ECO:0000313" key="8">
    <source>
        <dbReference type="Proteomes" id="UP000231632"/>
    </source>
</evidence>
<evidence type="ECO:0000256" key="5">
    <source>
        <dbReference type="ARBA" id="ARBA00023136"/>
    </source>
</evidence>
<dbReference type="GO" id="GO:0016020">
    <property type="term" value="C:membrane"/>
    <property type="evidence" value="ECO:0007669"/>
    <property type="project" value="UniProtKB-SubCell"/>
</dbReference>
<feature type="transmembrane region" description="Helical" evidence="6">
    <location>
        <begin position="199"/>
        <end position="217"/>
    </location>
</feature>
<feature type="transmembrane region" description="Helical" evidence="6">
    <location>
        <begin position="24"/>
        <end position="46"/>
    </location>
</feature>
<evidence type="ECO:0000256" key="4">
    <source>
        <dbReference type="ARBA" id="ARBA00022989"/>
    </source>
</evidence>
<name>A0A1L8CN06_9PROT</name>
<comment type="subcellular location">
    <subcellularLocation>
        <location evidence="1">Membrane</location>
        <topology evidence="1">Multi-pass membrane protein</topology>
    </subcellularLocation>
</comment>
<dbReference type="GO" id="GO:0006508">
    <property type="term" value="P:proteolysis"/>
    <property type="evidence" value="ECO:0007669"/>
    <property type="project" value="UniProtKB-KW"/>
</dbReference>
<evidence type="ECO:0000313" key="7">
    <source>
        <dbReference type="EMBL" id="GAV20290.1"/>
    </source>
</evidence>
<dbReference type="STRING" id="1921010.MMIC_P1255"/>
<comment type="caution">
    <text evidence="7">The sequence shown here is derived from an EMBL/GenBank/DDBJ whole genome shotgun (WGS) entry which is preliminary data.</text>
</comment>
<reference evidence="7 8" key="1">
    <citation type="journal article" date="2017" name="Arch. Microbiol.">
        <title>Mariprofundus micogutta sp. nov., a novel iron-oxidizing zetaproteobacterium isolated from a deep-sea hydrothermal field at the Bayonnaise knoll of the Izu-Ogasawara arc, and a description of Mariprofundales ord. nov. and Zetaproteobacteria classis nov.</title>
        <authorList>
            <person name="Makita H."/>
            <person name="Tanaka E."/>
            <person name="Mitsunobu S."/>
            <person name="Miyazaki M."/>
            <person name="Nunoura T."/>
            <person name="Uematsu K."/>
            <person name="Takaki Y."/>
            <person name="Nishi S."/>
            <person name="Shimamura S."/>
            <person name="Takai K."/>
        </authorList>
    </citation>
    <scope>NUCLEOTIDE SEQUENCE [LARGE SCALE GENOMIC DNA]</scope>
    <source>
        <strain evidence="7 8">ET2</strain>
    </source>
</reference>
<dbReference type="RefSeq" id="WP_072659613.1">
    <property type="nucleotide sequence ID" value="NZ_BDFD01000009.1"/>
</dbReference>